<dbReference type="InterPro" id="IPR036942">
    <property type="entry name" value="Beta-barrel_TonB_sf"/>
</dbReference>
<dbReference type="InterPro" id="IPR039426">
    <property type="entry name" value="TonB-dep_rcpt-like"/>
</dbReference>
<feature type="domain" description="TonB-dependent receptor plug" evidence="15">
    <location>
        <begin position="60"/>
        <end position="169"/>
    </location>
</feature>
<evidence type="ECO:0000256" key="3">
    <source>
        <dbReference type="ARBA" id="ARBA00022452"/>
    </source>
</evidence>
<keyword evidence="3 11" id="KW-1134">Transmembrane beta strand</keyword>
<evidence type="ECO:0000256" key="9">
    <source>
        <dbReference type="ARBA" id="ARBA00023136"/>
    </source>
</evidence>
<keyword evidence="9 11" id="KW-0472">Membrane</keyword>
<organism evidence="16 17">
    <name type="scientific">Nitrospirillum amazonense</name>
    <dbReference type="NCBI Taxonomy" id="28077"/>
    <lineage>
        <taxon>Bacteria</taxon>
        <taxon>Pseudomonadati</taxon>
        <taxon>Pseudomonadota</taxon>
        <taxon>Alphaproteobacteria</taxon>
        <taxon>Rhodospirillales</taxon>
        <taxon>Azospirillaceae</taxon>
        <taxon>Nitrospirillum</taxon>
    </lineage>
</organism>
<evidence type="ECO:0000256" key="7">
    <source>
        <dbReference type="ARBA" id="ARBA00023065"/>
    </source>
</evidence>
<dbReference type="PANTHER" id="PTHR32552:SF81">
    <property type="entry name" value="TONB-DEPENDENT OUTER MEMBRANE RECEPTOR"/>
    <property type="match status" value="1"/>
</dbReference>
<dbReference type="EMBL" id="VITT01000002">
    <property type="protein sequence ID" value="TWB63922.1"/>
    <property type="molecule type" value="Genomic_DNA"/>
</dbReference>
<dbReference type="GO" id="GO:0006826">
    <property type="term" value="P:iron ion transport"/>
    <property type="evidence" value="ECO:0007669"/>
    <property type="project" value="UniProtKB-KW"/>
</dbReference>
<feature type="signal peptide" evidence="13">
    <location>
        <begin position="1"/>
        <end position="25"/>
    </location>
</feature>
<feature type="domain" description="TonB-dependent receptor-like beta-barrel" evidence="14">
    <location>
        <begin position="293"/>
        <end position="740"/>
    </location>
</feature>
<keyword evidence="10 11" id="KW-0998">Cell outer membrane</keyword>
<keyword evidence="4" id="KW-0410">Iron transport</keyword>
<evidence type="ECO:0000256" key="1">
    <source>
        <dbReference type="ARBA" id="ARBA00004571"/>
    </source>
</evidence>
<dbReference type="Pfam" id="PF07715">
    <property type="entry name" value="Plug"/>
    <property type="match status" value="1"/>
</dbReference>
<comment type="subcellular location">
    <subcellularLocation>
        <location evidence="1 11">Cell outer membrane</location>
        <topology evidence="1 11">Multi-pass membrane protein</topology>
    </subcellularLocation>
</comment>
<name>A0A560IY07_9PROT</name>
<proteinExistence type="inferred from homology"/>
<dbReference type="Proteomes" id="UP000318050">
    <property type="component" value="Unassembled WGS sequence"/>
</dbReference>
<dbReference type="AlphaFoldDB" id="A0A560IY07"/>
<evidence type="ECO:0000313" key="16">
    <source>
        <dbReference type="EMBL" id="TWB63922.1"/>
    </source>
</evidence>
<evidence type="ECO:0000256" key="2">
    <source>
        <dbReference type="ARBA" id="ARBA00022448"/>
    </source>
</evidence>
<keyword evidence="8 12" id="KW-0798">TonB box</keyword>
<keyword evidence="6" id="KW-0408">Iron</keyword>
<keyword evidence="2 11" id="KW-0813">Transport</keyword>
<dbReference type="Pfam" id="PF00593">
    <property type="entry name" value="TonB_dep_Rec_b-barrel"/>
    <property type="match status" value="1"/>
</dbReference>
<keyword evidence="7" id="KW-0406">Ion transport</keyword>
<comment type="similarity">
    <text evidence="11 12">Belongs to the TonB-dependent receptor family.</text>
</comment>
<evidence type="ECO:0000256" key="4">
    <source>
        <dbReference type="ARBA" id="ARBA00022496"/>
    </source>
</evidence>
<keyword evidence="16" id="KW-0675">Receptor</keyword>
<dbReference type="GO" id="GO:0009279">
    <property type="term" value="C:cell outer membrane"/>
    <property type="evidence" value="ECO:0007669"/>
    <property type="project" value="UniProtKB-SubCell"/>
</dbReference>
<dbReference type="PROSITE" id="PS52016">
    <property type="entry name" value="TONB_DEPENDENT_REC_3"/>
    <property type="match status" value="1"/>
</dbReference>
<evidence type="ECO:0000256" key="11">
    <source>
        <dbReference type="PROSITE-ProRule" id="PRU01360"/>
    </source>
</evidence>
<keyword evidence="5 11" id="KW-0812">Transmembrane</keyword>
<evidence type="ECO:0000256" key="13">
    <source>
        <dbReference type="SAM" id="SignalP"/>
    </source>
</evidence>
<comment type="caution">
    <text evidence="16">The sequence shown here is derived from an EMBL/GenBank/DDBJ whole genome shotgun (WGS) entry which is preliminary data.</text>
</comment>
<evidence type="ECO:0000256" key="8">
    <source>
        <dbReference type="ARBA" id="ARBA00023077"/>
    </source>
</evidence>
<protein>
    <submittedName>
        <fullName evidence="16">Iron complex outermembrane receptor protein</fullName>
    </submittedName>
</protein>
<dbReference type="SUPFAM" id="SSF56935">
    <property type="entry name" value="Porins"/>
    <property type="match status" value="1"/>
</dbReference>
<dbReference type="InterPro" id="IPR012910">
    <property type="entry name" value="Plug_dom"/>
</dbReference>
<evidence type="ECO:0000256" key="6">
    <source>
        <dbReference type="ARBA" id="ARBA00023004"/>
    </source>
</evidence>
<evidence type="ECO:0000256" key="12">
    <source>
        <dbReference type="RuleBase" id="RU003357"/>
    </source>
</evidence>
<dbReference type="OrthoDB" id="7455607at2"/>
<evidence type="ECO:0000313" key="17">
    <source>
        <dbReference type="Proteomes" id="UP000318050"/>
    </source>
</evidence>
<keyword evidence="13" id="KW-0732">Signal</keyword>
<dbReference type="InterPro" id="IPR000531">
    <property type="entry name" value="Beta-barrel_TonB"/>
</dbReference>
<evidence type="ECO:0000259" key="14">
    <source>
        <dbReference type="Pfam" id="PF00593"/>
    </source>
</evidence>
<evidence type="ECO:0000256" key="10">
    <source>
        <dbReference type="ARBA" id="ARBA00023237"/>
    </source>
</evidence>
<gene>
    <name evidence="16" type="ORF">FBZ92_102100</name>
</gene>
<dbReference type="Gene3D" id="2.40.170.20">
    <property type="entry name" value="TonB-dependent receptor, beta-barrel domain"/>
    <property type="match status" value="1"/>
</dbReference>
<evidence type="ECO:0000259" key="15">
    <source>
        <dbReference type="Pfam" id="PF07715"/>
    </source>
</evidence>
<dbReference type="PANTHER" id="PTHR32552">
    <property type="entry name" value="FERRICHROME IRON RECEPTOR-RELATED"/>
    <property type="match status" value="1"/>
</dbReference>
<accession>A0A560IY07</accession>
<sequence>MMTGKIRGVSILALLGALAAMPALAQSAGPSTAQPAAPQAADASQLEEIIVTAQRRQQNLQDVPLAVSSLGAADLQDRQIRDTIDLIQHIPNLIGNNNVGLGSSNTYYIRGIGNTESIATQDVPVGTYVDDVYISRQNANNFGLFDVERIEVLRGPQGTLFGRNTTGGAINVIMKKPSATAGGYLEAGAGRFGETDIRASMDAPLSDKVLTKVSMYRDRSDGYVRQVNTGDKLNGTDSYGVRGAVRLLPTDRVTIDLAGDYVDENEANLINRVDPATGDRIATIGITQGALAKYFTGTKANNEVGNSTKSWSLSSNAAWELDDLTLNSITGFRQTTQRYFIDSNPAAPNPVATGVSPILNYSLHQQWSQEFKANGQALDNRLNYTVGFYYLHENNWTDLGTGVGTASGFTVSGDRTIKNTLDSYATYAQGDYKLTDALTATVGVRLSKEEKQLKVATNAGGKGPLFSTALIEAAGIPTDLENEFVTPRFALSYQIDPSLMVYASATRGEKSGGWNGRALANNLFLAFKPEKVWSEEVGMRGDFLDHTLRLNATAFYSEAEDVQISAAYTVNGQRIFTTTNPAGLRNYGGELEAEWVPIRGLTFSGSIGVQHARYIDISSDVQAQMAACQAALASNNSSGISNNCNRGFVDFKGRIARPVRAPDFTGLVTATYQIDTEAGIFRPTVGFDYNNGYAIGNAGNAGNTDSTDGAWTDPQVLWNLNLAYEPAKVPNLTLSVGCKNCTDRTYKVSFLSATSIYLNPPMTWDVRAHYKF</sequence>
<evidence type="ECO:0000256" key="5">
    <source>
        <dbReference type="ARBA" id="ARBA00022692"/>
    </source>
</evidence>
<reference evidence="16 17" key="1">
    <citation type="submission" date="2019-06" db="EMBL/GenBank/DDBJ databases">
        <title>Genomic Encyclopedia of Type Strains, Phase IV (KMG-V): Genome sequencing to study the core and pangenomes of soil and plant-associated prokaryotes.</title>
        <authorList>
            <person name="Whitman W."/>
        </authorList>
    </citation>
    <scope>NUCLEOTIDE SEQUENCE [LARGE SCALE GENOMIC DNA]</scope>
    <source>
        <strain evidence="16 17">BR 11140</strain>
    </source>
</reference>
<feature type="chain" id="PRO_5021809142" evidence="13">
    <location>
        <begin position="26"/>
        <end position="772"/>
    </location>
</feature>